<name>A0A542D8K2_SERFO</name>
<protein>
    <submittedName>
        <fullName evidence="5">Type I restriction enzyme S subunit</fullName>
    </submittedName>
</protein>
<dbReference type="InterPro" id="IPR051212">
    <property type="entry name" value="Type-I_RE_S_subunit"/>
</dbReference>
<dbReference type="Gene3D" id="1.10.287.1120">
    <property type="entry name" value="Bipartite methylase S protein"/>
    <property type="match status" value="1"/>
</dbReference>
<keyword evidence="2" id="KW-0680">Restriction system</keyword>
<dbReference type="PANTHER" id="PTHR43140:SF1">
    <property type="entry name" value="TYPE I RESTRICTION ENZYME ECOKI SPECIFICITY SUBUNIT"/>
    <property type="match status" value="1"/>
</dbReference>
<evidence type="ECO:0000256" key="2">
    <source>
        <dbReference type="ARBA" id="ARBA00022747"/>
    </source>
</evidence>
<reference evidence="5" key="1">
    <citation type="submission" date="2019-06" db="EMBL/GenBank/DDBJ databases">
        <authorList>
            <person name="Deangelis K."/>
            <person name="Huntemann M."/>
            <person name="Clum A."/>
            <person name="Pillay M."/>
            <person name="Palaniappan K."/>
            <person name="Varghese N."/>
            <person name="Mikhailova N."/>
            <person name="Stamatis D."/>
            <person name="Reddy T."/>
            <person name="Daum C."/>
            <person name="Shapiro N."/>
            <person name="Ivanova N."/>
            <person name="Kyrpides N."/>
            <person name="Woyke T."/>
        </authorList>
    </citation>
    <scope>NUCLEOTIDE SEQUENCE [LARGE SCALE GENOMIC DNA]</scope>
    <source>
        <strain evidence="5">128R</strain>
    </source>
</reference>
<dbReference type="AlphaFoldDB" id="A0A542D8K2"/>
<dbReference type="CDD" id="cd17255">
    <property type="entry name" value="RMtype1_S_Fco49512ORF2615P-TRD2-CR2_like"/>
    <property type="match status" value="1"/>
</dbReference>
<sequence>MNEMSYLEKLLDGVDVEWKSLGKVASLRRGRVMSKGYLIDNIGKYPVYSSQTANNGIIGSIDTFDFDGEYISWTTDGANAGTVFYRTGKFSITNVCGLIKINEEVVVNYKYLFYWLTIEAKKHVYSGMGNPKLMSHQVEKIPVPIPCPDNPEKSLAIQSEIVRILDTFTVLTAELTAELNMRKKQYNYYRDQLLSFDDGEVEWKTLGDVTKKWYSGGTPTAGKAEYYENGDIPWLRTQEVKFSDINSTEIKITQAALKNSAAKWIPENCVIIAISGATAGRSAINKIPLATNQHCGCLEIDDTKALYRYVFHWVSFNYENIKLLGQGARGDLNSTIIKNFKLPVPYATDPDKSLEEQARIVDILDKFDTLTNSITEGLPREIELRQKQYKHYRELLFSFPRPEVAEA</sequence>
<proteinExistence type="inferred from homology"/>
<evidence type="ECO:0000256" key="1">
    <source>
        <dbReference type="ARBA" id="ARBA00010923"/>
    </source>
</evidence>
<dbReference type="Pfam" id="PF01420">
    <property type="entry name" value="Methylase_S"/>
    <property type="match status" value="2"/>
</dbReference>
<gene>
    <name evidence="5" type="ORF">FHU10_1383</name>
</gene>
<evidence type="ECO:0000256" key="3">
    <source>
        <dbReference type="ARBA" id="ARBA00023125"/>
    </source>
</evidence>
<comment type="similarity">
    <text evidence="1">Belongs to the type-I restriction system S methylase family.</text>
</comment>
<evidence type="ECO:0000259" key="4">
    <source>
        <dbReference type="Pfam" id="PF01420"/>
    </source>
</evidence>
<dbReference type="GO" id="GO:0003677">
    <property type="term" value="F:DNA binding"/>
    <property type="evidence" value="ECO:0007669"/>
    <property type="project" value="UniProtKB-KW"/>
</dbReference>
<organism evidence="5">
    <name type="scientific">Serratia fonticola</name>
    <dbReference type="NCBI Taxonomy" id="47917"/>
    <lineage>
        <taxon>Bacteria</taxon>
        <taxon>Pseudomonadati</taxon>
        <taxon>Pseudomonadota</taxon>
        <taxon>Gammaproteobacteria</taxon>
        <taxon>Enterobacterales</taxon>
        <taxon>Yersiniaceae</taxon>
        <taxon>Serratia</taxon>
    </lineage>
</organism>
<dbReference type="InterPro" id="IPR044946">
    <property type="entry name" value="Restrct_endonuc_typeI_TRD_sf"/>
</dbReference>
<comment type="caution">
    <text evidence="5">The sequence shown here is derived from an EMBL/GenBank/DDBJ whole genome shotgun (WGS) entry which is preliminary data.</text>
</comment>
<keyword evidence="3" id="KW-0238">DNA-binding</keyword>
<dbReference type="PANTHER" id="PTHR43140">
    <property type="entry name" value="TYPE-1 RESTRICTION ENZYME ECOKI SPECIFICITY PROTEIN"/>
    <property type="match status" value="1"/>
</dbReference>
<dbReference type="SUPFAM" id="SSF116734">
    <property type="entry name" value="DNA methylase specificity domain"/>
    <property type="match status" value="2"/>
</dbReference>
<dbReference type="GO" id="GO:0009307">
    <property type="term" value="P:DNA restriction-modification system"/>
    <property type="evidence" value="ECO:0007669"/>
    <property type="project" value="UniProtKB-KW"/>
</dbReference>
<accession>A0A542D8K2</accession>
<dbReference type="Gene3D" id="3.90.220.20">
    <property type="entry name" value="DNA methylase specificity domains"/>
    <property type="match status" value="2"/>
</dbReference>
<dbReference type="CDD" id="cd17294">
    <property type="entry name" value="RMtype1_S_MmaC7ORF19P_TRD1-CR1_like"/>
    <property type="match status" value="1"/>
</dbReference>
<feature type="domain" description="Type I restriction modification DNA specificity" evidence="4">
    <location>
        <begin position="15"/>
        <end position="179"/>
    </location>
</feature>
<dbReference type="InterPro" id="IPR000055">
    <property type="entry name" value="Restrct_endonuc_typeI_TRD"/>
</dbReference>
<evidence type="ECO:0000313" key="5">
    <source>
        <dbReference type="EMBL" id="TVZ68921.1"/>
    </source>
</evidence>
<dbReference type="EMBL" id="VISQ01000001">
    <property type="protein sequence ID" value="TVZ68921.1"/>
    <property type="molecule type" value="Genomic_DNA"/>
</dbReference>
<reference evidence="5" key="2">
    <citation type="submission" date="2019-08" db="EMBL/GenBank/DDBJ databases">
        <title>Investigation of anaerobic lignin degradation for improved lignocellulosic biofuels.</title>
        <authorList>
            <person name="Deangelis K.PhD."/>
        </authorList>
    </citation>
    <scope>NUCLEOTIDE SEQUENCE [LARGE SCALE GENOMIC DNA]</scope>
    <source>
        <strain evidence="5">128R</strain>
    </source>
</reference>
<dbReference type="OrthoDB" id="9798929at2"/>
<feature type="domain" description="Type I restriction modification DNA specificity" evidence="4">
    <location>
        <begin position="201"/>
        <end position="383"/>
    </location>
</feature>